<sequence>MIQTVAEISSTNGALLARLGGGEALREGDWLVADRQTAGRGRAGRVWSDGYGNFMGSTAVQLRASDPLPQTLALVAGVAVHETVRGIAPGLSDLRLKWPNDVLVGEAKLAGILLERHGDAVVVGIGVNLAQAPEVRDRVTASLSVLGHPVSRDAFAADLAARFRDAVDRWHFGEWPLLRQQWIARALPTGTLVSVKDSEQGTIIGAFGGIDENGVALLRLADGAVRAIHAGDIEMVGSHASGG</sequence>
<keyword evidence="4" id="KW-0092">Biotin</keyword>
<dbReference type="Pfam" id="PF02237">
    <property type="entry name" value="BPL_C"/>
    <property type="match status" value="1"/>
</dbReference>
<dbReference type="GO" id="GO:0005524">
    <property type="term" value="F:ATP binding"/>
    <property type="evidence" value="ECO:0007669"/>
    <property type="project" value="UniProtKB-KW"/>
</dbReference>
<dbReference type="EMBL" id="JACHOA010000001">
    <property type="protein sequence ID" value="MBB4612593.1"/>
    <property type="molecule type" value="Genomic_DNA"/>
</dbReference>
<keyword evidence="3" id="KW-0067">ATP-binding</keyword>
<feature type="domain" description="BPL/LPL catalytic" evidence="7">
    <location>
        <begin position="1"/>
        <end position="171"/>
    </location>
</feature>
<accession>A0A7W7A8X9</accession>
<dbReference type="GO" id="GO:0005737">
    <property type="term" value="C:cytoplasm"/>
    <property type="evidence" value="ECO:0007669"/>
    <property type="project" value="TreeGrafter"/>
</dbReference>
<dbReference type="EC" id="6.3.4.15" evidence="5"/>
<dbReference type="OrthoDB" id="9807064at2"/>
<dbReference type="Gene3D" id="3.30.930.10">
    <property type="entry name" value="Bira Bifunctional Protein, Domain 2"/>
    <property type="match status" value="1"/>
</dbReference>
<dbReference type="RefSeq" id="WP_144901317.1">
    <property type="nucleotide sequence ID" value="NZ_JACHOA010000001.1"/>
</dbReference>
<keyword evidence="1 8" id="KW-0436">Ligase</keyword>
<comment type="caution">
    <text evidence="8">The sequence shown here is derived from an EMBL/GenBank/DDBJ whole genome shotgun (WGS) entry which is preliminary data.</text>
</comment>
<dbReference type="AlphaFoldDB" id="A0A7W7A8X9"/>
<dbReference type="SUPFAM" id="SSF50037">
    <property type="entry name" value="C-terminal domain of transcriptional repressors"/>
    <property type="match status" value="1"/>
</dbReference>
<protein>
    <recommendedName>
        <fullName evidence="5">biotin--[biotin carboxyl-carrier protein] ligase</fullName>
        <ecNumber evidence="5">6.3.4.15</ecNumber>
    </recommendedName>
</protein>
<dbReference type="SUPFAM" id="SSF55681">
    <property type="entry name" value="Class II aaRS and biotin synthetases"/>
    <property type="match status" value="1"/>
</dbReference>
<evidence type="ECO:0000256" key="2">
    <source>
        <dbReference type="ARBA" id="ARBA00022741"/>
    </source>
</evidence>
<evidence type="ECO:0000313" key="9">
    <source>
        <dbReference type="Proteomes" id="UP000538566"/>
    </source>
</evidence>
<evidence type="ECO:0000256" key="1">
    <source>
        <dbReference type="ARBA" id="ARBA00022598"/>
    </source>
</evidence>
<dbReference type="CDD" id="cd16442">
    <property type="entry name" value="BPL"/>
    <property type="match status" value="1"/>
</dbReference>
<dbReference type="Gene3D" id="2.30.30.100">
    <property type="match status" value="1"/>
</dbReference>
<gene>
    <name evidence="8" type="ORF">GGR37_000839</name>
</gene>
<dbReference type="InterPro" id="IPR004143">
    <property type="entry name" value="BPL_LPL_catalytic"/>
</dbReference>
<organism evidence="8 9">
    <name type="scientific">Novosphingobium taihuense</name>
    <dbReference type="NCBI Taxonomy" id="260085"/>
    <lineage>
        <taxon>Bacteria</taxon>
        <taxon>Pseudomonadati</taxon>
        <taxon>Pseudomonadota</taxon>
        <taxon>Alphaproteobacteria</taxon>
        <taxon>Sphingomonadales</taxon>
        <taxon>Sphingomonadaceae</taxon>
        <taxon>Novosphingobium</taxon>
    </lineage>
</organism>
<dbReference type="InterPro" id="IPR008988">
    <property type="entry name" value="Transcriptional_repressor_C"/>
</dbReference>
<keyword evidence="9" id="KW-1185">Reference proteome</keyword>
<dbReference type="InterPro" id="IPR045864">
    <property type="entry name" value="aa-tRNA-synth_II/BPL/LPL"/>
</dbReference>
<reference evidence="8 9" key="1">
    <citation type="submission" date="2020-08" db="EMBL/GenBank/DDBJ databases">
        <title>Genomic Encyclopedia of Type Strains, Phase IV (KMG-IV): sequencing the most valuable type-strain genomes for metagenomic binning, comparative biology and taxonomic classification.</title>
        <authorList>
            <person name="Goeker M."/>
        </authorList>
    </citation>
    <scope>NUCLEOTIDE SEQUENCE [LARGE SCALE GENOMIC DNA]</scope>
    <source>
        <strain evidence="8 9">DSM 17507</strain>
    </source>
</reference>
<dbReference type="Proteomes" id="UP000538566">
    <property type="component" value="Unassembled WGS sequence"/>
</dbReference>
<evidence type="ECO:0000256" key="4">
    <source>
        <dbReference type="ARBA" id="ARBA00023267"/>
    </source>
</evidence>
<evidence type="ECO:0000256" key="5">
    <source>
        <dbReference type="ARBA" id="ARBA00024227"/>
    </source>
</evidence>
<evidence type="ECO:0000259" key="7">
    <source>
        <dbReference type="PROSITE" id="PS51733"/>
    </source>
</evidence>
<dbReference type="Pfam" id="PF03099">
    <property type="entry name" value="BPL_LplA_LipB"/>
    <property type="match status" value="1"/>
</dbReference>
<proteinExistence type="predicted"/>
<dbReference type="PANTHER" id="PTHR12835">
    <property type="entry name" value="BIOTIN PROTEIN LIGASE"/>
    <property type="match status" value="1"/>
</dbReference>
<comment type="catalytic activity">
    <reaction evidence="6">
        <text>biotin + L-lysyl-[protein] + ATP = N(6)-biotinyl-L-lysyl-[protein] + AMP + diphosphate + H(+)</text>
        <dbReference type="Rhea" id="RHEA:11756"/>
        <dbReference type="Rhea" id="RHEA-COMP:9752"/>
        <dbReference type="Rhea" id="RHEA-COMP:10505"/>
        <dbReference type="ChEBI" id="CHEBI:15378"/>
        <dbReference type="ChEBI" id="CHEBI:29969"/>
        <dbReference type="ChEBI" id="CHEBI:30616"/>
        <dbReference type="ChEBI" id="CHEBI:33019"/>
        <dbReference type="ChEBI" id="CHEBI:57586"/>
        <dbReference type="ChEBI" id="CHEBI:83144"/>
        <dbReference type="ChEBI" id="CHEBI:456215"/>
        <dbReference type="EC" id="6.3.4.15"/>
    </reaction>
</comment>
<evidence type="ECO:0000256" key="6">
    <source>
        <dbReference type="ARBA" id="ARBA00047846"/>
    </source>
</evidence>
<dbReference type="InterPro" id="IPR003142">
    <property type="entry name" value="BPL_C"/>
</dbReference>
<dbReference type="PROSITE" id="PS51733">
    <property type="entry name" value="BPL_LPL_CATALYTIC"/>
    <property type="match status" value="1"/>
</dbReference>
<evidence type="ECO:0000313" key="8">
    <source>
        <dbReference type="EMBL" id="MBB4612593.1"/>
    </source>
</evidence>
<dbReference type="InterPro" id="IPR004408">
    <property type="entry name" value="Biotin_CoA_COase_ligase"/>
</dbReference>
<dbReference type="PANTHER" id="PTHR12835:SF5">
    <property type="entry name" value="BIOTIN--PROTEIN LIGASE"/>
    <property type="match status" value="1"/>
</dbReference>
<name>A0A7W7A8X9_9SPHN</name>
<evidence type="ECO:0000256" key="3">
    <source>
        <dbReference type="ARBA" id="ARBA00022840"/>
    </source>
</evidence>
<keyword evidence="2" id="KW-0547">Nucleotide-binding</keyword>
<dbReference type="NCBIfam" id="TIGR00121">
    <property type="entry name" value="birA_ligase"/>
    <property type="match status" value="1"/>
</dbReference>
<dbReference type="GO" id="GO:0004077">
    <property type="term" value="F:biotin--[biotin carboxyl-carrier protein] ligase activity"/>
    <property type="evidence" value="ECO:0007669"/>
    <property type="project" value="UniProtKB-EC"/>
</dbReference>